<keyword evidence="6" id="KW-0633">Potassium transport</keyword>
<dbReference type="RefSeq" id="WP_089022413.1">
    <property type="nucleotide sequence ID" value="NZ_NIQC01000001.1"/>
</dbReference>
<feature type="transmembrane region" description="Helical" evidence="13">
    <location>
        <begin position="12"/>
        <end position="30"/>
    </location>
</feature>
<evidence type="ECO:0000256" key="9">
    <source>
        <dbReference type="ARBA" id="ARBA00022989"/>
    </source>
</evidence>
<gene>
    <name evidence="14" type="ORF">CDO51_00900</name>
</gene>
<dbReference type="InterPro" id="IPR004772">
    <property type="entry name" value="TrkH"/>
</dbReference>
<dbReference type="Pfam" id="PF02386">
    <property type="entry name" value="TrkH"/>
    <property type="match status" value="1"/>
</dbReference>
<keyword evidence="12" id="KW-0479">Metal-binding</keyword>
<dbReference type="PANTHER" id="PTHR32024">
    <property type="entry name" value="TRK SYSTEM POTASSIUM UPTAKE PROTEIN TRKG-RELATED"/>
    <property type="match status" value="1"/>
</dbReference>
<feature type="transmembrane region" description="Helical" evidence="13">
    <location>
        <begin position="273"/>
        <end position="291"/>
    </location>
</feature>
<dbReference type="OrthoDB" id="9810952at2"/>
<feature type="transmembrane region" description="Helical" evidence="13">
    <location>
        <begin position="455"/>
        <end position="476"/>
    </location>
</feature>
<evidence type="ECO:0000256" key="5">
    <source>
        <dbReference type="ARBA" id="ARBA00022519"/>
    </source>
</evidence>
<comment type="caution">
    <text evidence="14">The sequence shown here is derived from an EMBL/GenBank/DDBJ whole genome shotgun (WGS) entry which is preliminary data.</text>
</comment>
<evidence type="ECO:0000256" key="3">
    <source>
        <dbReference type="ARBA" id="ARBA00022448"/>
    </source>
</evidence>
<feature type="transmembrane region" description="Helical" evidence="13">
    <location>
        <begin position="132"/>
        <end position="152"/>
    </location>
</feature>
<name>A0A226C3E8_9FIRM</name>
<feature type="binding site" evidence="12">
    <location>
        <position position="219"/>
    </location>
    <ligand>
        <name>K(+)</name>
        <dbReference type="ChEBI" id="CHEBI:29103"/>
    </ligand>
</feature>
<evidence type="ECO:0000256" key="12">
    <source>
        <dbReference type="PIRSR" id="PIRSR006247-1"/>
    </source>
</evidence>
<feature type="transmembrane region" description="Helical" evidence="13">
    <location>
        <begin position="182"/>
        <end position="201"/>
    </location>
</feature>
<keyword evidence="9 13" id="KW-1133">Transmembrane helix</keyword>
<comment type="subcellular location">
    <subcellularLocation>
        <location evidence="1">Cell inner membrane</location>
        <topology evidence="1">Multi-pass membrane protein</topology>
    </subcellularLocation>
</comment>
<feature type="binding site" evidence="12">
    <location>
        <position position="432"/>
    </location>
    <ligand>
        <name>K(+)</name>
        <dbReference type="ChEBI" id="CHEBI:29103"/>
    </ligand>
</feature>
<feature type="transmembrane region" description="Helical" evidence="13">
    <location>
        <begin position="234"/>
        <end position="253"/>
    </location>
</feature>
<dbReference type="PANTHER" id="PTHR32024:SF2">
    <property type="entry name" value="TRK SYSTEM POTASSIUM UPTAKE PROTEIN TRKG-RELATED"/>
    <property type="match status" value="1"/>
</dbReference>
<protein>
    <submittedName>
        <fullName evidence="14">Potassium transporter</fullName>
    </submittedName>
</protein>
<keyword evidence="8 12" id="KW-0630">Potassium</keyword>
<proteinExistence type="inferred from homology"/>
<feature type="transmembrane region" description="Helical" evidence="13">
    <location>
        <begin position="394"/>
        <end position="414"/>
    </location>
</feature>
<dbReference type="InterPro" id="IPR003445">
    <property type="entry name" value="Cat_transpt"/>
</dbReference>
<evidence type="ECO:0000256" key="2">
    <source>
        <dbReference type="ARBA" id="ARBA00009137"/>
    </source>
</evidence>
<feature type="transmembrane region" description="Helical" evidence="13">
    <location>
        <begin position="333"/>
        <end position="351"/>
    </location>
</feature>
<organism evidence="14 15">
    <name type="scientific">Natranaerobius trueperi</name>
    <dbReference type="NCBI Taxonomy" id="759412"/>
    <lineage>
        <taxon>Bacteria</taxon>
        <taxon>Bacillati</taxon>
        <taxon>Bacillota</taxon>
        <taxon>Clostridia</taxon>
        <taxon>Natranaerobiales</taxon>
        <taxon>Natranaerobiaceae</taxon>
        <taxon>Natranaerobius</taxon>
    </lineage>
</organism>
<reference evidence="14 15" key="1">
    <citation type="submission" date="2017-06" db="EMBL/GenBank/DDBJ databases">
        <title>Draft Genome Sequence of Natranaerobius trueperi halophilic, alkalithermophilic bacteria from soda lakes.</title>
        <authorList>
            <person name="Zhao B."/>
        </authorList>
    </citation>
    <scope>NUCLEOTIDE SEQUENCE [LARGE SCALE GENOMIC DNA]</scope>
    <source>
        <strain evidence="14 15">DSM 18760</strain>
    </source>
</reference>
<accession>A0A226C3E8</accession>
<evidence type="ECO:0000256" key="10">
    <source>
        <dbReference type="ARBA" id="ARBA00023065"/>
    </source>
</evidence>
<evidence type="ECO:0000256" key="1">
    <source>
        <dbReference type="ARBA" id="ARBA00004429"/>
    </source>
</evidence>
<keyword evidence="3" id="KW-0813">Transport</keyword>
<evidence type="ECO:0000256" key="13">
    <source>
        <dbReference type="SAM" id="Phobius"/>
    </source>
</evidence>
<dbReference type="Proteomes" id="UP000214588">
    <property type="component" value="Unassembled WGS sequence"/>
</dbReference>
<dbReference type="PIRSF" id="PIRSF006247">
    <property type="entry name" value="TrkH"/>
    <property type="match status" value="1"/>
</dbReference>
<dbReference type="GO" id="GO:0015379">
    <property type="term" value="F:potassium:chloride symporter activity"/>
    <property type="evidence" value="ECO:0007669"/>
    <property type="project" value="InterPro"/>
</dbReference>
<dbReference type="GO" id="GO:0005886">
    <property type="term" value="C:plasma membrane"/>
    <property type="evidence" value="ECO:0007669"/>
    <property type="project" value="UniProtKB-SubCell"/>
</dbReference>
<feature type="binding site" evidence="12">
    <location>
        <position position="111"/>
    </location>
    <ligand>
        <name>K(+)</name>
        <dbReference type="ChEBI" id="CHEBI:29103"/>
    </ligand>
</feature>
<keyword evidence="11 13" id="KW-0472">Membrane</keyword>
<keyword evidence="5" id="KW-0997">Cell inner membrane</keyword>
<evidence type="ECO:0000256" key="11">
    <source>
        <dbReference type="ARBA" id="ARBA00023136"/>
    </source>
</evidence>
<evidence type="ECO:0000313" key="15">
    <source>
        <dbReference type="Proteomes" id="UP000214588"/>
    </source>
</evidence>
<feature type="transmembrane region" description="Helical" evidence="13">
    <location>
        <begin position="36"/>
        <end position="57"/>
    </location>
</feature>
<evidence type="ECO:0000256" key="4">
    <source>
        <dbReference type="ARBA" id="ARBA00022475"/>
    </source>
</evidence>
<evidence type="ECO:0000256" key="7">
    <source>
        <dbReference type="ARBA" id="ARBA00022692"/>
    </source>
</evidence>
<feature type="binding site" evidence="12">
    <location>
        <position position="433"/>
    </location>
    <ligand>
        <name>K(+)</name>
        <dbReference type="ChEBI" id="CHEBI:29103"/>
    </ligand>
</feature>
<sequence>MNTKNIVKMLGYFLFYFGLTIIIPLLWSIFDDGPGKMAFSLTMIFTVSLGWVLKIFVNADEEDISLKDGFAIVTFSWILAATIGAAPYLIVGVFESFVDAFFEAMSGFSTTGATLIDDIESLPKDILLWRSMTQWLGGMGIVVLFVALFPRLGVKGMQLLKAEVPGPVTEKIVPRVAKTAKVLWIIYVVISIIQVFSLMLVEVDFYTALNHAFTTMPTGGFSTFNDSISGFNSIYVEMIILVFMVIAGANFALYYSLVKGNIKTVTKNEELRFYLGGIIVFTLLIATHLYFNGTVESYLLSLRQASFQVVSIITTTGYATENFELWTPFARQLLFFLMFFGGSGGSTGGSIKQIRILTIIKQGVRELYRLIHPNAVIPVKLNGRAIKEPVISSIVGYVVLYMCIFLLSSLLVSLSGLDMISSFSAVAATLGNVGPGLGAVGPIENYDFFSGPIKILLSFLMLIGRLEVYTVAVMVLPEFRQFKSRKLI</sequence>
<keyword evidence="15" id="KW-1185">Reference proteome</keyword>
<dbReference type="GO" id="GO:0046872">
    <property type="term" value="F:metal ion binding"/>
    <property type="evidence" value="ECO:0007669"/>
    <property type="project" value="UniProtKB-KW"/>
</dbReference>
<evidence type="ECO:0000256" key="8">
    <source>
        <dbReference type="ARBA" id="ARBA00022958"/>
    </source>
</evidence>
<comment type="similarity">
    <text evidence="2">Belongs to the TrkH potassium transport family.</text>
</comment>
<feature type="transmembrane region" description="Helical" evidence="13">
    <location>
        <begin position="69"/>
        <end position="90"/>
    </location>
</feature>
<keyword evidence="7 13" id="KW-0812">Transmembrane</keyword>
<feature type="binding site" evidence="12">
    <location>
        <position position="315"/>
    </location>
    <ligand>
        <name>K(+)</name>
        <dbReference type="ChEBI" id="CHEBI:29103"/>
    </ligand>
</feature>
<keyword evidence="10" id="KW-0406">Ion transport</keyword>
<evidence type="ECO:0000256" key="6">
    <source>
        <dbReference type="ARBA" id="ARBA00022538"/>
    </source>
</evidence>
<dbReference type="EMBL" id="NIQC01000001">
    <property type="protein sequence ID" value="OWZ84989.1"/>
    <property type="molecule type" value="Genomic_DNA"/>
</dbReference>
<dbReference type="AlphaFoldDB" id="A0A226C3E8"/>
<evidence type="ECO:0000313" key="14">
    <source>
        <dbReference type="EMBL" id="OWZ84989.1"/>
    </source>
</evidence>
<feature type="binding site" evidence="12">
    <location>
        <position position="316"/>
    </location>
    <ligand>
        <name>K(+)</name>
        <dbReference type="ChEBI" id="CHEBI:29103"/>
    </ligand>
</feature>
<feature type="binding site" evidence="12">
    <location>
        <position position="110"/>
    </location>
    <ligand>
        <name>K(+)</name>
        <dbReference type="ChEBI" id="CHEBI:29103"/>
    </ligand>
</feature>
<keyword evidence="4" id="KW-1003">Cell membrane</keyword>